<protein>
    <submittedName>
        <fullName evidence="1">Dimethylarginine dimethylaminohydrolase family protein</fullName>
    </submittedName>
</protein>
<name>A0ABD5S2I8_9EURY</name>
<evidence type="ECO:0000313" key="1">
    <source>
        <dbReference type="EMBL" id="MFC6725820.1"/>
    </source>
</evidence>
<gene>
    <name evidence="1" type="ORF">ACFQE1_15880</name>
</gene>
<dbReference type="Proteomes" id="UP001596328">
    <property type="component" value="Unassembled WGS sequence"/>
</dbReference>
<dbReference type="EMBL" id="JBHSWU010000722">
    <property type="protein sequence ID" value="MFC6725820.1"/>
    <property type="molecule type" value="Genomic_DNA"/>
</dbReference>
<dbReference type="AlphaFoldDB" id="A0ABD5S2I8"/>
<dbReference type="Gene3D" id="3.75.10.10">
    <property type="entry name" value="L-arginine/glycine Amidinotransferase, Chain A"/>
    <property type="match status" value="1"/>
</dbReference>
<proteinExistence type="predicted"/>
<comment type="caution">
    <text evidence="1">The sequence shown here is derived from an EMBL/GenBank/DDBJ whole genome shotgun (WGS) entry which is preliminary data.</text>
</comment>
<sequence>GCGDAIWHPGRRLLWGGYGVRTEREAYDELAAVLDAPVVTLELSSDYFYHLDVCFAPLTETTALVVREAFTDAGRAKIDALFEEVVEVPREEATGGLACNCHCVDGEHVLLASGNPETERRLEAAGFTPVPVSTSEFQKAGGSVCCLKLNLG</sequence>
<evidence type="ECO:0000313" key="2">
    <source>
        <dbReference type="Proteomes" id="UP001596328"/>
    </source>
</evidence>
<dbReference type="SUPFAM" id="SSF55909">
    <property type="entry name" value="Pentein"/>
    <property type="match status" value="1"/>
</dbReference>
<feature type="non-terminal residue" evidence="1">
    <location>
        <position position="1"/>
    </location>
</feature>
<organism evidence="1 2">
    <name type="scientific">Halobium palmae</name>
    <dbReference type="NCBI Taxonomy" id="1776492"/>
    <lineage>
        <taxon>Archaea</taxon>
        <taxon>Methanobacteriati</taxon>
        <taxon>Methanobacteriota</taxon>
        <taxon>Stenosarchaea group</taxon>
        <taxon>Halobacteria</taxon>
        <taxon>Halobacteriales</taxon>
        <taxon>Haloferacaceae</taxon>
        <taxon>Halobium</taxon>
    </lineage>
</organism>
<reference evidence="1 2" key="1">
    <citation type="journal article" date="2019" name="Int. J. Syst. Evol. Microbiol.">
        <title>The Global Catalogue of Microorganisms (GCM) 10K type strain sequencing project: providing services to taxonomists for standard genome sequencing and annotation.</title>
        <authorList>
            <consortium name="The Broad Institute Genomics Platform"/>
            <consortium name="The Broad Institute Genome Sequencing Center for Infectious Disease"/>
            <person name="Wu L."/>
            <person name="Ma J."/>
        </authorList>
    </citation>
    <scope>NUCLEOTIDE SEQUENCE [LARGE SCALE GENOMIC DNA]</scope>
    <source>
        <strain evidence="1 2">NBRC 111368</strain>
    </source>
</reference>
<accession>A0ABD5S2I8</accession>
<keyword evidence="2" id="KW-1185">Reference proteome</keyword>